<dbReference type="InterPro" id="IPR027417">
    <property type="entry name" value="P-loop_NTPase"/>
</dbReference>
<feature type="domain" description="Helicase ATP-binding" evidence="5">
    <location>
        <begin position="1"/>
        <end position="82"/>
    </location>
</feature>
<evidence type="ECO:0000256" key="3">
    <source>
        <dbReference type="ARBA" id="ARBA00022806"/>
    </source>
</evidence>
<dbReference type="Pfam" id="PF00270">
    <property type="entry name" value="DEAD"/>
    <property type="match status" value="1"/>
</dbReference>
<dbReference type="EnsemblMetazoa" id="Aqu2.1.01778_001">
    <property type="protein sequence ID" value="Aqu2.1.01778_001"/>
    <property type="gene ID" value="Aqu2.1.01778"/>
</dbReference>
<evidence type="ECO:0000313" key="6">
    <source>
        <dbReference type="EnsemblMetazoa" id="Aqu2.1.01778_001"/>
    </source>
</evidence>
<evidence type="ECO:0000256" key="1">
    <source>
        <dbReference type="ARBA" id="ARBA00022741"/>
    </source>
</evidence>
<dbReference type="SUPFAM" id="SSF52540">
    <property type="entry name" value="P-loop containing nucleoside triphosphate hydrolases"/>
    <property type="match status" value="1"/>
</dbReference>
<sequence>MSDFAYANGTGTGKTLSFVLPLVERLLKTGSIDVSARGRSPCVLVMAPTRELANQVNAEFESLSQSLSVFCIYGGVPYWPQG</sequence>
<dbReference type="GO" id="GO:0016787">
    <property type="term" value="F:hydrolase activity"/>
    <property type="evidence" value="ECO:0007669"/>
    <property type="project" value="UniProtKB-KW"/>
</dbReference>
<reference evidence="6" key="1">
    <citation type="submission" date="2017-05" db="UniProtKB">
        <authorList>
            <consortium name="EnsemblMetazoa"/>
        </authorList>
    </citation>
    <scope>IDENTIFICATION</scope>
</reference>
<dbReference type="InterPro" id="IPR050079">
    <property type="entry name" value="DEAD_box_RNA_helicase"/>
</dbReference>
<dbReference type="STRING" id="400682.A0A1X7SI42"/>
<dbReference type="GO" id="GO:0005524">
    <property type="term" value="F:ATP binding"/>
    <property type="evidence" value="ECO:0007669"/>
    <property type="project" value="UniProtKB-KW"/>
</dbReference>
<keyword evidence="3" id="KW-0347">Helicase</keyword>
<keyword evidence="1" id="KW-0547">Nucleotide-binding</keyword>
<proteinExistence type="predicted"/>
<evidence type="ECO:0000256" key="2">
    <source>
        <dbReference type="ARBA" id="ARBA00022801"/>
    </source>
</evidence>
<dbReference type="GO" id="GO:0003724">
    <property type="term" value="F:RNA helicase activity"/>
    <property type="evidence" value="ECO:0007669"/>
    <property type="project" value="TreeGrafter"/>
</dbReference>
<protein>
    <recommendedName>
        <fullName evidence="5">Helicase ATP-binding domain-containing protein</fullName>
    </recommendedName>
</protein>
<dbReference type="PANTHER" id="PTHR47959">
    <property type="entry name" value="ATP-DEPENDENT RNA HELICASE RHLE-RELATED"/>
    <property type="match status" value="1"/>
</dbReference>
<dbReference type="eggNOG" id="KOG0331">
    <property type="taxonomic scope" value="Eukaryota"/>
</dbReference>
<dbReference type="PROSITE" id="PS51192">
    <property type="entry name" value="HELICASE_ATP_BIND_1"/>
    <property type="match status" value="1"/>
</dbReference>
<dbReference type="GO" id="GO:0003676">
    <property type="term" value="F:nucleic acid binding"/>
    <property type="evidence" value="ECO:0007669"/>
    <property type="project" value="InterPro"/>
</dbReference>
<keyword evidence="2" id="KW-0378">Hydrolase</keyword>
<dbReference type="OrthoDB" id="4255at2759"/>
<evidence type="ECO:0000256" key="4">
    <source>
        <dbReference type="ARBA" id="ARBA00022840"/>
    </source>
</evidence>
<dbReference type="AlphaFoldDB" id="A0A1X7SI42"/>
<dbReference type="GO" id="GO:0005829">
    <property type="term" value="C:cytosol"/>
    <property type="evidence" value="ECO:0007669"/>
    <property type="project" value="TreeGrafter"/>
</dbReference>
<dbReference type="Gene3D" id="3.40.50.300">
    <property type="entry name" value="P-loop containing nucleotide triphosphate hydrolases"/>
    <property type="match status" value="1"/>
</dbReference>
<evidence type="ECO:0000259" key="5">
    <source>
        <dbReference type="PROSITE" id="PS51192"/>
    </source>
</evidence>
<dbReference type="InterPro" id="IPR011545">
    <property type="entry name" value="DEAD/DEAH_box_helicase_dom"/>
</dbReference>
<keyword evidence="4" id="KW-0067">ATP-binding</keyword>
<dbReference type="InterPro" id="IPR014001">
    <property type="entry name" value="Helicase_ATP-bd"/>
</dbReference>
<name>A0A1X7SI42_AMPQE</name>
<dbReference type="InParanoid" id="A0A1X7SI42"/>
<dbReference type="PANTHER" id="PTHR47959:SF1">
    <property type="entry name" value="ATP-DEPENDENT RNA HELICASE DBPA"/>
    <property type="match status" value="1"/>
</dbReference>
<accession>A0A1X7SI42</accession>
<organism evidence="6">
    <name type="scientific">Amphimedon queenslandica</name>
    <name type="common">Sponge</name>
    <dbReference type="NCBI Taxonomy" id="400682"/>
    <lineage>
        <taxon>Eukaryota</taxon>
        <taxon>Metazoa</taxon>
        <taxon>Porifera</taxon>
        <taxon>Demospongiae</taxon>
        <taxon>Heteroscleromorpha</taxon>
        <taxon>Haplosclerida</taxon>
        <taxon>Niphatidae</taxon>
        <taxon>Amphimedon</taxon>
    </lineage>
</organism>